<keyword evidence="1" id="KW-0472">Membrane</keyword>
<dbReference type="OrthoDB" id="3637629at2"/>
<keyword evidence="3" id="KW-1185">Reference proteome</keyword>
<gene>
    <name evidence="2" type="ORF">SAMN04489727_4602</name>
</gene>
<name>A0A1H4UCQ7_9PSEU</name>
<feature type="transmembrane region" description="Helical" evidence="1">
    <location>
        <begin position="148"/>
        <end position="169"/>
    </location>
</feature>
<feature type="transmembrane region" description="Helical" evidence="1">
    <location>
        <begin position="32"/>
        <end position="55"/>
    </location>
</feature>
<proteinExistence type="predicted"/>
<protein>
    <recommendedName>
        <fullName evidence="4">Transmembrane protein</fullName>
    </recommendedName>
</protein>
<dbReference type="PANTHER" id="PTHR42305:SF1">
    <property type="entry name" value="MEMBRANE PROTEIN RV1733C-RELATED"/>
    <property type="match status" value="1"/>
</dbReference>
<evidence type="ECO:0000313" key="2">
    <source>
        <dbReference type="EMBL" id="SEC66517.1"/>
    </source>
</evidence>
<evidence type="ECO:0000313" key="3">
    <source>
        <dbReference type="Proteomes" id="UP000199622"/>
    </source>
</evidence>
<dbReference type="AlphaFoldDB" id="A0A1H4UCQ7"/>
<organism evidence="2 3">
    <name type="scientific">Amycolatopsis tolypomycina</name>
    <dbReference type="NCBI Taxonomy" id="208445"/>
    <lineage>
        <taxon>Bacteria</taxon>
        <taxon>Bacillati</taxon>
        <taxon>Actinomycetota</taxon>
        <taxon>Actinomycetes</taxon>
        <taxon>Pseudonocardiales</taxon>
        <taxon>Pseudonocardiaceae</taxon>
        <taxon>Amycolatopsis</taxon>
    </lineage>
</organism>
<dbReference type="EMBL" id="FNSO01000004">
    <property type="protein sequence ID" value="SEC66517.1"/>
    <property type="molecule type" value="Genomic_DNA"/>
</dbReference>
<keyword evidence="1" id="KW-1133">Transmembrane helix</keyword>
<sequence length="206" mass="22044">MYTRMRLTRLRHTLLPGRGPLVRRSDRLQAKLLALVILLSLAAAAGAVLFGIGAYSVAAAKSREQTSARYTVTAVLLADGPKPVSAGRGETPFDSAPTQATWRTLDGQQRVGEVKAAAGTVAGHEVKIWIDETGAPTERPLTMAAATIGAPIGAATLWAAAVSLLVFVYRGAVYALNRHRLAEWEQEWVTRQAGSKRRDDQSQTGA</sequence>
<dbReference type="Proteomes" id="UP000199622">
    <property type="component" value="Unassembled WGS sequence"/>
</dbReference>
<dbReference type="RefSeq" id="WP_091310689.1">
    <property type="nucleotide sequence ID" value="NZ_FNSO01000004.1"/>
</dbReference>
<evidence type="ECO:0000256" key="1">
    <source>
        <dbReference type="SAM" id="Phobius"/>
    </source>
</evidence>
<evidence type="ECO:0008006" key="4">
    <source>
        <dbReference type="Google" id="ProtNLM"/>
    </source>
</evidence>
<dbReference type="InterPro" id="IPR039708">
    <property type="entry name" value="MT1774/Rv1733c-like"/>
</dbReference>
<keyword evidence="1" id="KW-0812">Transmembrane</keyword>
<dbReference type="PANTHER" id="PTHR42305">
    <property type="entry name" value="MEMBRANE PROTEIN RV1733C-RELATED"/>
    <property type="match status" value="1"/>
</dbReference>
<dbReference type="STRING" id="208445.SAMN04489727_4602"/>
<reference evidence="3" key="1">
    <citation type="submission" date="2016-10" db="EMBL/GenBank/DDBJ databases">
        <authorList>
            <person name="Varghese N."/>
            <person name="Submissions S."/>
        </authorList>
    </citation>
    <scope>NUCLEOTIDE SEQUENCE [LARGE SCALE GENOMIC DNA]</scope>
    <source>
        <strain evidence="3">DSM 44544</strain>
    </source>
</reference>
<accession>A0A1H4UCQ7</accession>